<evidence type="ECO:0000313" key="4">
    <source>
        <dbReference type="Proteomes" id="UP000030143"/>
    </source>
</evidence>
<dbReference type="OrthoDB" id="8300194at2759"/>
<reference evidence="3 4" key="1">
    <citation type="journal article" date="2015" name="Mol. Plant Microbe Interact.">
        <title>Genome, transcriptome, and functional analyses of Penicillium expansum provide new insights into secondary metabolism and pathogenicity.</title>
        <authorList>
            <person name="Ballester A.R."/>
            <person name="Marcet-Houben M."/>
            <person name="Levin E."/>
            <person name="Sela N."/>
            <person name="Selma-Lazaro C."/>
            <person name="Carmona L."/>
            <person name="Wisniewski M."/>
            <person name="Droby S."/>
            <person name="Gonzalez-Candelas L."/>
            <person name="Gabaldon T."/>
        </authorList>
    </citation>
    <scope>NUCLEOTIDE SEQUENCE [LARGE SCALE GENOMIC DNA]</scope>
    <source>
        <strain evidence="3 4">MD-8</strain>
    </source>
</reference>
<name>A0A0A2I2Y0_PENEN</name>
<dbReference type="Gene3D" id="3.90.1200.10">
    <property type="match status" value="1"/>
</dbReference>
<dbReference type="GO" id="GO:0016740">
    <property type="term" value="F:transferase activity"/>
    <property type="evidence" value="ECO:0007669"/>
    <property type="project" value="UniProtKB-KW"/>
</dbReference>
<dbReference type="EMBL" id="JQFZ01000142">
    <property type="protein sequence ID" value="KGO57478.1"/>
    <property type="molecule type" value="Genomic_DNA"/>
</dbReference>
<evidence type="ECO:0000256" key="1">
    <source>
        <dbReference type="SAM" id="Phobius"/>
    </source>
</evidence>
<keyword evidence="1" id="KW-0472">Membrane</keyword>
<dbReference type="VEuPathDB" id="FungiDB:PEXP_006370"/>
<accession>A0A0A2I2Y0</accession>
<keyword evidence="4" id="KW-1185">Reference proteome</keyword>
<feature type="transmembrane region" description="Helical" evidence="1">
    <location>
        <begin position="67"/>
        <end position="90"/>
    </location>
</feature>
<dbReference type="RefSeq" id="XP_016599138.1">
    <property type="nucleotide sequence ID" value="XM_016747401.1"/>
</dbReference>
<protein>
    <submittedName>
        <fullName evidence="3">Aminoglycoside phosphotransferase</fullName>
    </submittedName>
</protein>
<sequence>MNRRGSTQVERSRDVFAVGSIIIKSSHLHKQKSAEYTETGYTYADANEVEAIAIAKNVLKYIKVPDIYFNGEVLFLVSLLSILLIAYIPLDQWPSGICPGKASRCGLDRCMAVSFAKPKEVFQTASTSGTSTATIHQATDRGQLRSHVVPDPGILSSGHIQPLEADILFSGINTDPDMSFMHNDFTKSNCIVDNDQIVGLIDWEMASFFWLEHS</sequence>
<dbReference type="HOGENOM" id="CLU_052378_0_0_1"/>
<evidence type="ECO:0000313" key="3">
    <source>
        <dbReference type="EMBL" id="KGO57478.1"/>
    </source>
</evidence>
<dbReference type="PhylomeDB" id="A0A0A2I2Y0"/>
<dbReference type="SUPFAM" id="SSF56112">
    <property type="entry name" value="Protein kinase-like (PK-like)"/>
    <property type="match status" value="2"/>
</dbReference>
<comment type="caution">
    <text evidence="3">The sequence shown here is derived from an EMBL/GenBank/DDBJ whole genome shotgun (WGS) entry which is preliminary data.</text>
</comment>
<dbReference type="STRING" id="27334.A0A0A2I2Y0"/>
<proteinExistence type="predicted"/>
<dbReference type="Proteomes" id="UP000030143">
    <property type="component" value="Unassembled WGS sequence"/>
</dbReference>
<organism evidence="3 4">
    <name type="scientific">Penicillium expansum</name>
    <name type="common">Blue mold rot fungus</name>
    <dbReference type="NCBI Taxonomy" id="27334"/>
    <lineage>
        <taxon>Eukaryota</taxon>
        <taxon>Fungi</taxon>
        <taxon>Dikarya</taxon>
        <taxon>Ascomycota</taxon>
        <taxon>Pezizomycotina</taxon>
        <taxon>Eurotiomycetes</taxon>
        <taxon>Eurotiomycetidae</taxon>
        <taxon>Eurotiales</taxon>
        <taxon>Aspergillaceae</taxon>
        <taxon>Penicillium</taxon>
    </lineage>
</organism>
<evidence type="ECO:0000259" key="2">
    <source>
        <dbReference type="Pfam" id="PF01636"/>
    </source>
</evidence>
<keyword evidence="3" id="KW-0808">Transferase</keyword>
<dbReference type="InterPro" id="IPR002575">
    <property type="entry name" value="Aminoglycoside_PTrfase"/>
</dbReference>
<dbReference type="GeneID" id="27682821"/>
<keyword evidence="1" id="KW-1133">Transmembrane helix</keyword>
<dbReference type="InterPro" id="IPR011009">
    <property type="entry name" value="Kinase-like_dom_sf"/>
</dbReference>
<gene>
    <name evidence="3" type="ORF">PEX2_101310</name>
</gene>
<keyword evidence="1" id="KW-0812">Transmembrane</keyword>
<dbReference type="AlphaFoldDB" id="A0A0A2I2Y0"/>
<feature type="domain" description="Aminoglycoside phosphotransferase" evidence="2">
    <location>
        <begin position="173"/>
        <end position="208"/>
    </location>
</feature>
<dbReference type="Pfam" id="PF01636">
    <property type="entry name" value="APH"/>
    <property type="match status" value="1"/>
</dbReference>